<reference evidence="5 6" key="1">
    <citation type="submission" date="2019-02" db="EMBL/GenBank/DDBJ databases">
        <title>Siculibacillus lacustris gen. nov., sp. nov., a new rosette-forming bacterium isolated from a freshwater crater lake (Lake St. Ana, Romania).</title>
        <authorList>
            <person name="Felfoldi T."/>
            <person name="Marton Z."/>
            <person name="Szabo A."/>
            <person name="Mentes A."/>
            <person name="Boka K."/>
            <person name="Marialigeti K."/>
            <person name="Mathe I."/>
            <person name="Koncz M."/>
            <person name="Schumann P."/>
            <person name="Toth E."/>
        </authorList>
    </citation>
    <scope>NUCLEOTIDE SEQUENCE [LARGE SCALE GENOMIC DNA]</scope>
    <source>
        <strain evidence="5 6">SA-279</strain>
    </source>
</reference>
<evidence type="ECO:0000256" key="1">
    <source>
        <dbReference type="ARBA" id="ARBA00022692"/>
    </source>
</evidence>
<proteinExistence type="predicted"/>
<dbReference type="EMBL" id="SJFN01000044">
    <property type="protein sequence ID" value="TBW33412.1"/>
    <property type="molecule type" value="Genomic_DNA"/>
</dbReference>
<organism evidence="5 6">
    <name type="scientific">Siculibacillus lacustris</name>
    <dbReference type="NCBI Taxonomy" id="1549641"/>
    <lineage>
        <taxon>Bacteria</taxon>
        <taxon>Pseudomonadati</taxon>
        <taxon>Pseudomonadota</taxon>
        <taxon>Alphaproteobacteria</taxon>
        <taxon>Hyphomicrobiales</taxon>
        <taxon>Ancalomicrobiaceae</taxon>
        <taxon>Siculibacillus</taxon>
    </lineage>
</organism>
<dbReference type="SUPFAM" id="SSF103473">
    <property type="entry name" value="MFS general substrate transporter"/>
    <property type="match status" value="1"/>
</dbReference>
<feature type="transmembrane region" description="Helical" evidence="4">
    <location>
        <begin position="228"/>
        <end position="251"/>
    </location>
</feature>
<keyword evidence="2 4" id="KW-1133">Transmembrane helix</keyword>
<feature type="transmembrane region" description="Helical" evidence="4">
    <location>
        <begin position="108"/>
        <end position="132"/>
    </location>
</feature>
<dbReference type="InterPro" id="IPR036259">
    <property type="entry name" value="MFS_trans_sf"/>
</dbReference>
<protein>
    <submittedName>
        <fullName evidence="5">MFS transporter</fullName>
    </submittedName>
</protein>
<gene>
    <name evidence="5" type="ORF">EYW49_20310</name>
</gene>
<dbReference type="Proteomes" id="UP000292781">
    <property type="component" value="Unassembled WGS sequence"/>
</dbReference>
<evidence type="ECO:0000256" key="2">
    <source>
        <dbReference type="ARBA" id="ARBA00022989"/>
    </source>
</evidence>
<dbReference type="InterPro" id="IPR050327">
    <property type="entry name" value="Proton-linked_MCT"/>
</dbReference>
<keyword evidence="1 4" id="KW-0812">Transmembrane</keyword>
<comment type="caution">
    <text evidence="5">The sequence shown here is derived from an EMBL/GenBank/DDBJ whole genome shotgun (WGS) entry which is preliminary data.</text>
</comment>
<sequence>MNPGREGADAPGPGRFFITGLGIGQICSWGSLYYAFPLIAAAMSRDLGWSKTELYGAATLGLILAGLAAMPVGAAIDRGHGRAVMMLGSIAAGLAMVAWSQVTGLAAFYVLLAGLGALQAATLYDPAFAVVARRMGPTRARAGITALSLWGGFASTVFVPLVQFLLDRIGWRDTLLVLGAINLIVCAGLNAAVIDRHEAPSASPPGPTPAARSPSDSGLAVLLREPTFWALAIAFTAFAATFSAFTYHLYPLLLERGFASTDVVAAMMIIGPMQVGGRIAIWVLARAAPVSTIGSVVVLGFPLALVALAALPPSFAVVAFVAALYGAANGIMTIVRGLAVPEMLTRRAYGAINGALSAPATIARAVAPLGAALIWSATGSYDGVLVAAIGGSLVFAFGFWGAGWLSRPYRRRLSAP</sequence>
<feature type="transmembrane region" description="Helical" evidence="4">
    <location>
        <begin position="292"/>
        <end position="311"/>
    </location>
</feature>
<accession>A0A4Q9VF00</accession>
<keyword evidence="3 4" id="KW-0472">Membrane</keyword>
<feature type="transmembrane region" description="Helical" evidence="4">
    <location>
        <begin position="351"/>
        <end position="377"/>
    </location>
</feature>
<keyword evidence="6" id="KW-1185">Reference proteome</keyword>
<feature type="transmembrane region" description="Helical" evidence="4">
    <location>
        <begin position="83"/>
        <end position="102"/>
    </location>
</feature>
<evidence type="ECO:0000256" key="3">
    <source>
        <dbReference type="ARBA" id="ARBA00023136"/>
    </source>
</evidence>
<dbReference type="OrthoDB" id="7200137at2"/>
<dbReference type="AlphaFoldDB" id="A0A4Q9VF00"/>
<dbReference type="GO" id="GO:0022857">
    <property type="term" value="F:transmembrane transporter activity"/>
    <property type="evidence" value="ECO:0007669"/>
    <property type="project" value="InterPro"/>
</dbReference>
<name>A0A4Q9VF00_9HYPH</name>
<feature type="transmembrane region" description="Helical" evidence="4">
    <location>
        <begin position="175"/>
        <end position="194"/>
    </location>
</feature>
<dbReference type="RefSeq" id="WP_131311460.1">
    <property type="nucleotide sequence ID" value="NZ_SJFN01000044.1"/>
</dbReference>
<feature type="transmembrane region" description="Helical" evidence="4">
    <location>
        <begin position="12"/>
        <end position="34"/>
    </location>
</feature>
<dbReference type="Pfam" id="PF07690">
    <property type="entry name" value="MFS_1"/>
    <property type="match status" value="1"/>
</dbReference>
<dbReference type="PANTHER" id="PTHR11360:SF290">
    <property type="entry name" value="MONOCARBOXYLATE MFS PERMEASE"/>
    <property type="match status" value="1"/>
</dbReference>
<feature type="transmembrane region" description="Helical" evidence="4">
    <location>
        <begin position="383"/>
        <end position="405"/>
    </location>
</feature>
<dbReference type="PANTHER" id="PTHR11360">
    <property type="entry name" value="MONOCARBOXYLATE TRANSPORTER"/>
    <property type="match status" value="1"/>
</dbReference>
<feature type="transmembrane region" description="Helical" evidence="4">
    <location>
        <begin position="54"/>
        <end position="76"/>
    </location>
</feature>
<dbReference type="InterPro" id="IPR011701">
    <property type="entry name" value="MFS"/>
</dbReference>
<dbReference type="Gene3D" id="1.20.1250.20">
    <property type="entry name" value="MFS general substrate transporter like domains"/>
    <property type="match status" value="1"/>
</dbReference>
<evidence type="ECO:0000256" key="4">
    <source>
        <dbReference type="SAM" id="Phobius"/>
    </source>
</evidence>
<feature type="transmembrane region" description="Helical" evidence="4">
    <location>
        <begin position="144"/>
        <end position="163"/>
    </location>
</feature>
<feature type="transmembrane region" description="Helical" evidence="4">
    <location>
        <begin position="263"/>
        <end position="285"/>
    </location>
</feature>
<feature type="transmembrane region" description="Helical" evidence="4">
    <location>
        <begin position="317"/>
        <end position="339"/>
    </location>
</feature>
<evidence type="ECO:0000313" key="6">
    <source>
        <dbReference type="Proteomes" id="UP000292781"/>
    </source>
</evidence>
<evidence type="ECO:0000313" key="5">
    <source>
        <dbReference type="EMBL" id="TBW33412.1"/>
    </source>
</evidence>